<evidence type="ECO:0000313" key="1">
    <source>
        <dbReference type="EMBL" id="SEJ56065.1"/>
    </source>
</evidence>
<dbReference type="InterPro" id="IPR013325">
    <property type="entry name" value="RNA_pol_sigma_r2"/>
</dbReference>
<dbReference type="InterPro" id="IPR013324">
    <property type="entry name" value="RNA_pol_sigma_r3/r4-like"/>
</dbReference>
<dbReference type="SUPFAM" id="SSF88659">
    <property type="entry name" value="Sigma3 and sigma4 domains of RNA polymerase sigma factors"/>
    <property type="match status" value="1"/>
</dbReference>
<organism evidence="1 2">
    <name type="scientific">Dyadobacter koreensis</name>
    <dbReference type="NCBI Taxonomy" id="408657"/>
    <lineage>
        <taxon>Bacteria</taxon>
        <taxon>Pseudomonadati</taxon>
        <taxon>Bacteroidota</taxon>
        <taxon>Cytophagia</taxon>
        <taxon>Cytophagales</taxon>
        <taxon>Spirosomataceae</taxon>
        <taxon>Dyadobacter</taxon>
    </lineage>
</organism>
<dbReference type="Gene3D" id="1.10.1740.10">
    <property type="match status" value="1"/>
</dbReference>
<protein>
    <submittedName>
        <fullName evidence="1">RNA polymerase sigma-70 factor, ECF subfamily</fullName>
    </submittedName>
</protein>
<dbReference type="GO" id="GO:0006352">
    <property type="term" value="P:DNA-templated transcription initiation"/>
    <property type="evidence" value="ECO:0007669"/>
    <property type="project" value="InterPro"/>
</dbReference>
<accession>A0A1H7A4T9</accession>
<proteinExistence type="predicted"/>
<name>A0A1H7A4T9_9BACT</name>
<evidence type="ECO:0000313" key="2">
    <source>
        <dbReference type="Proteomes" id="UP000199532"/>
    </source>
</evidence>
<dbReference type="Proteomes" id="UP000199532">
    <property type="component" value="Unassembled WGS sequence"/>
</dbReference>
<dbReference type="SUPFAM" id="SSF88946">
    <property type="entry name" value="Sigma2 domain of RNA polymerase sigma factors"/>
    <property type="match status" value="1"/>
</dbReference>
<dbReference type="EMBL" id="FNXY01000009">
    <property type="protein sequence ID" value="SEJ56065.1"/>
    <property type="molecule type" value="Genomic_DNA"/>
</dbReference>
<dbReference type="GO" id="GO:0003700">
    <property type="term" value="F:DNA-binding transcription factor activity"/>
    <property type="evidence" value="ECO:0007669"/>
    <property type="project" value="InterPro"/>
</dbReference>
<dbReference type="AlphaFoldDB" id="A0A1H7A4T9"/>
<dbReference type="RefSeq" id="WP_229209786.1">
    <property type="nucleotide sequence ID" value="NZ_FNXY01000009.1"/>
</dbReference>
<gene>
    <name evidence="1" type="ORF">SAMN04487995_5298</name>
</gene>
<keyword evidence="2" id="KW-1185">Reference proteome</keyword>
<dbReference type="STRING" id="408657.SAMN04487995_5298"/>
<sequence length="217" mass="25395">MLSKTRVFTYISETYPPSTMPFFQKKISDNDLIEGILSDNGQRRFCENRLYEKYAYLIRGGEWKHKLSYDECSMVYSDTILTIIENIQNGSFKGHSSLKTYLNQIFSNKCVDLLRKNATNRQQVHHGETLDDYIHILPDESRGIVQTLINQYDVELLYRRMRELGEKCQQMIKAWGEGYMDQEIAVEMGYQSAAVVKTSRLRCLEKLRDLYKGGKKD</sequence>
<reference evidence="1 2" key="1">
    <citation type="submission" date="2016-10" db="EMBL/GenBank/DDBJ databases">
        <authorList>
            <person name="de Groot N.N."/>
        </authorList>
    </citation>
    <scope>NUCLEOTIDE SEQUENCE [LARGE SCALE GENOMIC DNA]</scope>
    <source>
        <strain evidence="1 2">DSM 19938</strain>
    </source>
</reference>